<accession>A0A3D9CQD7</accession>
<gene>
    <name evidence="3" type="ORF">DRF59_06090</name>
</gene>
<protein>
    <recommendedName>
        <fullName evidence="2">Secretion system C-terminal sorting domain-containing protein</fullName>
    </recommendedName>
</protein>
<dbReference type="OrthoDB" id="9765926at2"/>
<dbReference type="NCBIfam" id="TIGR04183">
    <property type="entry name" value="Por_Secre_tail"/>
    <property type="match status" value="1"/>
</dbReference>
<dbReference type="Proteomes" id="UP000256769">
    <property type="component" value="Unassembled WGS sequence"/>
</dbReference>
<name>A0A3D9CQD7_9FLAO</name>
<proteinExistence type="predicted"/>
<keyword evidence="1" id="KW-0732">Signal</keyword>
<dbReference type="RefSeq" id="WP_115957819.1">
    <property type="nucleotide sequence ID" value="NZ_CBCRVL010000004.1"/>
</dbReference>
<keyword evidence="4" id="KW-1185">Reference proteome</keyword>
<evidence type="ECO:0000313" key="4">
    <source>
        <dbReference type="Proteomes" id="UP000256769"/>
    </source>
</evidence>
<dbReference type="EMBL" id="QNUE01000004">
    <property type="protein sequence ID" value="REC67891.1"/>
    <property type="molecule type" value="Genomic_DNA"/>
</dbReference>
<comment type="caution">
    <text evidence="3">The sequence shown here is derived from an EMBL/GenBank/DDBJ whole genome shotgun (WGS) entry which is preliminary data.</text>
</comment>
<dbReference type="AlphaFoldDB" id="A0A3D9CQD7"/>
<reference evidence="3 4" key="1">
    <citation type="journal article" date="2007" name="Int. J. Syst. Evol. Microbiol.">
        <title>Chryseobacterium flavum sp. nov., isolated from polluted soil.</title>
        <authorList>
            <person name="Zhou Y."/>
            <person name="Dong J."/>
            <person name="Wang X."/>
            <person name="Huang X."/>
            <person name="Zhang K.Y."/>
            <person name="Zhang Y.Q."/>
            <person name="Guo Y.F."/>
            <person name="Lai R."/>
            <person name="Li W.J."/>
        </authorList>
    </citation>
    <scope>NUCLEOTIDE SEQUENCE [LARGE SCALE GENOMIC DNA]</scope>
    <source>
        <strain evidence="3 4">KCTC 12877</strain>
    </source>
</reference>
<evidence type="ECO:0000313" key="3">
    <source>
        <dbReference type="EMBL" id="REC67891.1"/>
    </source>
</evidence>
<dbReference type="InterPro" id="IPR026444">
    <property type="entry name" value="Secre_tail"/>
</dbReference>
<evidence type="ECO:0000256" key="1">
    <source>
        <dbReference type="ARBA" id="ARBA00022729"/>
    </source>
</evidence>
<dbReference type="Pfam" id="PF18962">
    <property type="entry name" value="Por_Secre_tail"/>
    <property type="match status" value="1"/>
</dbReference>
<organism evidence="3 4">
    <name type="scientific">Chryseobacterium flavum</name>
    <dbReference type="NCBI Taxonomy" id="415851"/>
    <lineage>
        <taxon>Bacteria</taxon>
        <taxon>Pseudomonadati</taxon>
        <taxon>Bacteroidota</taxon>
        <taxon>Flavobacteriia</taxon>
        <taxon>Flavobacteriales</taxon>
        <taxon>Weeksellaceae</taxon>
        <taxon>Chryseobacterium group</taxon>
        <taxon>Chryseobacterium</taxon>
    </lineage>
</organism>
<feature type="domain" description="Secretion system C-terminal sorting" evidence="2">
    <location>
        <begin position="503"/>
        <end position="568"/>
    </location>
</feature>
<evidence type="ECO:0000259" key="2">
    <source>
        <dbReference type="Pfam" id="PF18962"/>
    </source>
</evidence>
<sequence>MKKIYITLLMSIPFLLFSQRQNDNWYFGNQAAVNFYNQTPVGITTSNMNSMEACGTVSDDGGNLLFYMSGEKIWNRDNQVMPNGTLLAPYQNDSAQQLVIVKNPGNSKQYYVFITGENSAPINTISYSLVDMSLGAIGSNGAPLGDVVQGVKNIPVQDNTGQTFSSEAITVVPNVLDESFWVLIPNGTKLYSYKVSHQGITNGNPVVSDLNFPVSLNQSKYYSIKPSPKIPYNYNHSYSHYICISYYLDTNTTNPAFTNKVYSFNSSTGMITPDYSLQIDGIRGYVPEFNKDASVLFLGYRNIHAIDLVNSTPSNIQHMEIYHPAVDPLFESLGIQRNKYGDIYISRPDNIYLGKILNPDVYGSSMGVDMNAVPLASGGARYGLPQPVESQYDVTPYSPCMDQLTLSTPETHYTFFTYNVAKEIKTIGNYEITPDQGIIMNSGNSITLLPNTLIRAYRYIAKITPCDPNAVNKFTANIAKTPVNMFLNLDKGEKVKLSTELRIFPNPVRDILNISTPGKINEIEMYDISGKKVDVAVRNNQVDVKNIPSGSYVIRITTDTGVATKQFIKR</sequence>